<dbReference type="RefSeq" id="XP_004353470.1">
    <property type="nucleotide sequence ID" value="XM_004353418.1"/>
</dbReference>
<dbReference type="KEGG" id="acan:ACA1_075210"/>
<evidence type="ECO:0000313" key="3">
    <source>
        <dbReference type="Proteomes" id="UP000011083"/>
    </source>
</evidence>
<evidence type="ECO:0000313" key="2">
    <source>
        <dbReference type="EMBL" id="ELR23942.1"/>
    </source>
</evidence>
<dbReference type="SUPFAM" id="SSF52402">
    <property type="entry name" value="Adenine nucleotide alpha hydrolases-like"/>
    <property type="match status" value="1"/>
</dbReference>
<evidence type="ECO:0000256" key="1">
    <source>
        <dbReference type="SAM" id="MobiDB-lite"/>
    </source>
</evidence>
<dbReference type="EMBL" id="KB007842">
    <property type="protein sequence ID" value="ELR23942.1"/>
    <property type="molecule type" value="Genomic_DNA"/>
</dbReference>
<sequence>MSRYEEKEYGWRNRETDRAEGRTRGRLGKYEREEYEGGGGGGEENVHVVCVDDLKESRRALRFALRNVPRNHRLLLRTCEFKSFDYRSNRDFGDKVCSLAKRQGAKSVIIGKRDDVSDTRRAIVGSSSQSVLSSCGLPVTVVQSEAHSSWLARRMDLREAATVLSMPP</sequence>
<dbReference type="Proteomes" id="UP000011083">
    <property type="component" value="Unassembled WGS sequence"/>
</dbReference>
<feature type="region of interest" description="Disordered" evidence="1">
    <location>
        <begin position="1"/>
        <end position="28"/>
    </location>
</feature>
<dbReference type="InterPro" id="IPR014729">
    <property type="entry name" value="Rossmann-like_a/b/a_fold"/>
</dbReference>
<reference evidence="2 3" key="1">
    <citation type="journal article" date="2013" name="Genome Biol.">
        <title>Genome of Acanthamoeba castellanii highlights extensive lateral gene transfer and early evolution of tyrosine kinase signaling.</title>
        <authorList>
            <person name="Clarke M."/>
            <person name="Lohan A.J."/>
            <person name="Liu B."/>
            <person name="Lagkouvardos I."/>
            <person name="Roy S."/>
            <person name="Zafar N."/>
            <person name="Bertelli C."/>
            <person name="Schilde C."/>
            <person name="Kianianmomeni A."/>
            <person name="Burglin T.R."/>
            <person name="Frech C."/>
            <person name="Turcotte B."/>
            <person name="Kopec K.O."/>
            <person name="Synnott J.M."/>
            <person name="Choo C."/>
            <person name="Paponov I."/>
            <person name="Finkler A."/>
            <person name="Soon Heng Tan C."/>
            <person name="Hutchins A.P."/>
            <person name="Weinmeier T."/>
            <person name="Rattei T."/>
            <person name="Chu J.S."/>
            <person name="Gimenez G."/>
            <person name="Irimia M."/>
            <person name="Rigden D.J."/>
            <person name="Fitzpatrick D.A."/>
            <person name="Lorenzo-Morales J."/>
            <person name="Bateman A."/>
            <person name="Chiu C.H."/>
            <person name="Tang P."/>
            <person name="Hegemann P."/>
            <person name="Fromm H."/>
            <person name="Raoult D."/>
            <person name="Greub G."/>
            <person name="Miranda-Saavedra D."/>
            <person name="Chen N."/>
            <person name="Nash P."/>
            <person name="Ginger M.L."/>
            <person name="Horn M."/>
            <person name="Schaap P."/>
            <person name="Caler L."/>
            <person name="Loftus B."/>
        </authorList>
    </citation>
    <scope>NUCLEOTIDE SEQUENCE [LARGE SCALE GENOMIC DNA]</scope>
    <source>
        <strain evidence="2 3">Neff</strain>
    </source>
</reference>
<gene>
    <name evidence="2" type="ORF">ACA1_075210</name>
</gene>
<keyword evidence="3" id="KW-1185">Reference proteome</keyword>
<dbReference type="GeneID" id="14924941"/>
<protein>
    <submittedName>
        <fullName evidence="2">Cyst specific protein CSP 21, putative</fullName>
    </submittedName>
</protein>
<dbReference type="Gene3D" id="3.40.50.620">
    <property type="entry name" value="HUPs"/>
    <property type="match status" value="1"/>
</dbReference>
<name>L8HFB3_ACACF</name>
<organism evidence="2 3">
    <name type="scientific">Acanthamoeba castellanii (strain ATCC 30010 / Neff)</name>
    <dbReference type="NCBI Taxonomy" id="1257118"/>
    <lineage>
        <taxon>Eukaryota</taxon>
        <taxon>Amoebozoa</taxon>
        <taxon>Discosea</taxon>
        <taxon>Longamoebia</taxon>
        <taxon>Centramoebida</taxon>
        <taxon>Acanthamoebidae</taxon>
        <taxon>Acanthamoeba</taxon>
    </lineage>
</organism>
<proteinExistence type="predicted"/>
<dbReference type="VEuPathDB" id="AmoebaDB:ACA1_075210"/>
<dbReference type="AlphaFoldDB" id="L8HFB3"/>
<accession>L8HFB3</accession>